<evidence type="ECO:0008006" key="2">
    <source>
        <dbReference type="Google" id="ProtNLM"/>
    </source>
</evidence>
<accession>A0A6J4P8J0</accession>
<reference evidence="1" key="1">
    <citation type="submission" date="2020-02" db="EMBL/GenBank/DDBJ databases">
        <authorList>
            <person name="Meier V. D."/>
        </authorList>
    </citation>
    <scope>NUCLEOTIDE SEQUENCE</scope>
    <source>
        <strain evidence="1">AVDCRST_MAG75</strain>
    </source>
</reference>
<gene>
    <name evidence="1" type="ORF">AVDCRST_MAG75-2306</name>
</gene>
<proteinExistence type="predicted"/>
<organism evidence="1">
    <name type="scientific">uncultured Propionibacteriaceae bacterium</name>
    <dbReference type="NCBI Taxonomy" id="257457"/>
    <lineage>
        <taxon>Bacteria</taxon>
        <taxon>Bacillati</taxon>
        <taxon>Actinomycetota</taxon>
        <taxon>Actinomycetes</taxon>
        <taxon>Propionibacteriales</taxon>
        <taxon>Propionibacteriaceae</taxon>
        <taxon>environmental samples</taxon>
    </lineage>
</organism>
<dbReference type="SUPFAM" id="SSF47226">
    <property type="entry name" value="Histidine-containing phosphotransfer domain, HPT domain"/>
    <property type="match status" value="1"/>
</dbReference>
<dbReference type="EMBL" id="CADCUO010000160">
    <property type="protein sequence ID" value="CAA9403830.1"/>
    <property type="molecule type" value="Genomic_DNA"/>
</dbReference>
<protein>
    <recommendedName>
        <fullName evidence="2">HPt domain-containing protein</fullName>
    </recommendedName>
</protein>
<dbReference type="InterPro" id="IPR036641">
    <property type="entry name" value="HPT_dom_sf"/>
</dbReference>
<name>A0A6J4P8J0_9ACTN</name>
<dbReference type="GO" id="GO:0000160">
    <property type="term" value="P:phosphorelay signal transduction system"/>
    <property type="evidence" value="ECO:0007669"/>
    <property type="project" value="InterPro"/>
</dbReference>
<evidence type="ECO:0000313" key="1">
    <source>
        <dbReference type="EMBL" id="CAA9403830.1"/>
    </source>
</evidence>
<sequence length="121" mass="13104">MTHSFGPVSRRLMPLYEDVGHNGEIVYRFVSDYLSLLDGRLTGIRDNLANGNHERAIIGLLSLETTSVMIGAREVADATRALRNAVEGDDLSKLPSLLSTMVAETAAIRSVLAQEGYSARG</sequence>
<dbReference type="AlphaFoldDB" id="A0A6J4P8J0"/>
<dbReference type="Gene3D" id="1.20.120.160">
    <property type="entry name" value="HPT domain"/>
    <property type="match status" value="1"/>
</dbReference>